<dbReference type="GO" id="GO:0004806">
    <property type="term" value="F:triacylglycerol lipase activity"/>
    <property type="evidence" value="ECO:0007669"/>
    <property type="project" value="TreeGrafter"/>
</dbReference>
<evidence type="ECO:0000259" key="1">
    <source>
        <dbReference type="Pfam" id="PF00561"/>
    </source>
</evidence>
<dbReference type="Proteomes" id="UP000675781">
    <property type="component" value="Unassembled WGS sequence"/>
</dbReference>
<dbReference type="InterPro" id="IPR000073">
    <property type="entry name" value="AB_hydrolase_1"/>
</dbReference>
<name>A0A941ISY8_9ACTN</name>
<dbReference type="PANTHER" id="PTHR43433">
    <property type="entry name" value="HYDROLASE, ALPHA/BETA FOLD FAMILY PROTEIN"/>
    <property type="match status" value="1"/>
</dbReference>
<gene>
    <name evidence="2" type="ORF">KDL01_19190</name>
</gene>
<evidence type="ECO:0000313" key="2">
    <source>
        <dbReference type="EMBL" id="MBR7835408.1"/>
    </source>
</evidence>
<dbReference type="GO" id="GO:0046503">
    <property type="term" value="P:glycerolipid catabolic process"/>
    <property type="evidence" value="ECO:0007669"/>
    <property type="project" value="TreeGrafter"/>
</dbReference>
<keyword evidence="2" id="KW-0378">Hydrolase</keyword>
<reference evidence="2" key="1">
    <citation type="submission" date="2021-04" db="EMBL/GenBank/DDBJ databases">
        <title>Genome based classification of Actinospica acidithermotolerans sp. nov., an actinobacterium isolated from an Indonesian hot spring.</title>
        <authorList>
            <person name="Kusuma A.B."/>
            <person name="Putra K.E."/>
            <person name="Nafisah S."/>
            <person name="Loh J."/>
            <person name="Nouioui I."/>
            <person name="Goodfellow M."/>
        </authorList>
    </citation>
    <scope>NUCLEOTIDE SEQUENCE</scope>
    <source>
        <strain evidence="2">CSCA 57</strain>
    </source>
</reference>
<dbReference type="Gene3D" id="3.40.50.1820">
    <property type="entry name" value="alpha/beta hydrolase"/>
    <property type="match status" value="1"/>
</dbReference>
<comment type="caution">
    <text evidence="2">The sequence shown here is derived from an EMBL/GenBank/DDBJ whole genome shotgun (WGS) entry which is preliminary data.</text>
</comment>
<protein>
    <submittedName>
        <fullName evidence="2">Alpha/beta fold hydrolase</fullName>
    </submittedName>
</protein>
<dbReference type="PANTHER" id="PTHR43433:SF5">
    <property type="entry name" value="AB HYDROLASE-1 DOMAIN-CONTAINING PROTEIN"/>
    <property type="match status" value="1"/>
</dbReference>
<organism evidence="2 3">
    <name type="scientific">Actinospica durhamensis</name>
    <dbReference type="NCBI Taxonomy" id="1508375"/>
    <lineage>
        <taxon>Bacteria</taxon>
        <taxon>Bacillati</taxon>
        <taxon>Actinomycetota</taxon>
        <taxon>Actinomycetes</taxon>
        <taxon>Catenulisporales</taxon>
        <taxon>Actinospicaceae</taxon>
        <taxon>Actinospica</taxon>
    </lineage>
</organism>
<evidence type="ECO:0000313" key="3">
    <source>
        <dbReference type="Proteomes" id="UP000675781"/>
    </source>
</evidence>
<dbReference type="SUPFAM" id="SSF53474">
    <property type="entry name" value="alpha/beta-Hydrolases"/>
    <property type="match status" value="1"/>
</dbReference>
<feature type="domain" description="AB hydrolase-1" evidence="1">
    <location>
        <begin position="22"/>
        <end position="270"/>
    </location>
</feature>
<dbReference type="EMBL" id="JAGSOG010000094">
    <property type="protein sequence ID" value="MBR7835408.1"/>
    <property type="molecule type" value="Genomic_DNA"/>
</dbReference>
<dbReference type="InterPro" id="IPR029058">
    <property type="entry name" value="AB_hydrolase_fold"/>
</dbReference>
<accession>A0A941ISY8</accession>
<dbReference type="InterPro" id="IPR050471">
    <property type="entry name" value="AB_hydrolase"/>
</dbReference>
<keyword evidence="3" id="KW-1185">Reference proteome</keyword>
<dbReference type="RefSeq" id="WP_212529902.1">
    <property type="nucleotide sequence ID" value="NZ_JAGSOG010000094.1"/>
</dbReference>
<dbReference type="AlphaFoldDB" id="A0A941ISY8"/>
<proteinExistence type="predicted"/>
<dbReference type="Pfam" id="PF00561">
    <property type="entry name" value="Abhydrolase_1"/>
    <property type="match status" value="1"/>
</dbReference>
<sequence>MARCKANGIELEYETFGDPGAPALLLVMGLGMQLLGWESGLCERLAGAGFHVIRYDNRDAGLSTFFDEAGVPDLTVLYSGDFSGVPYRLEDLAEDASGLLTALGLSAAHVVGASMGGMIAQELAIRHPEQVLSLCSIMSTTGAPDVGHPTAEALGVLTAPPGTDRESAIARGLRTWRVLESPAYPHTEEQLRATVGAAYDRANRPAGSARQLAAIIASPDRTERLRKLAVPTQVVHGEADPLVNVSGGQATAEAIPDAQLLVVPGMGHDLPLQLWDVYVETIVANTLRVDEAAEAAEASDAGL</sequence>